<dbReference type="Proteomes" id="UP000000674">
    <property type="component" value="Chromosome"/>
</dbReference>
<feature type="compositionally biased region" description="Basic residues" evidence="6">
    <location>
        <begin position="1"/>
        <end position="13"/>
    </location>
</feature>
<keyword evidence="3" id="KW-0687">Ribonucleoprotein</keyword>
<keyword evidence="2 7" id="KW-0689">Ribosomal protein</keyword>
<name>A0B9V3_METTP</name>
<evidence type="ECO:0000313" key="7">
    <source>
        <dbReference type="EMBL" id="ABK15477.1"/>
    </source>
</evidence>
<comment type="similarity">
    <text evidence="1">Belongs to the eukaryotic ribosomal protein eL32 family.</text>
</comment>
<feature type="region of interest" description="Disordered" evidence="6">
    <location>
        <begin position="1"/>
        <end position="38"/>
    </location>
</feature>
<dbReference type="RefSeq" id="WP_011696855.1">
    <property type="nucleotide sequence ID" value="NC_008553.1"/>
</dbReference>
<evidence type="ECO:0000256" key="3">
    <source>
        <dbReference type="ARBA" id="ARBA00023274"/>
    </source>
</evidence>
<reference evidence="7 8" key="1">
    <citation type="submission" date="2006-10" db="EMBL/GenBank/DDBJ databases">
        <title>Complete sequence of Methanosaeta thermophila PT.</title>
        <authorList>
            <consortium name="US DOE Joint Genome Institute"/>
            <person name="Copeland A."/>
            <person name="Lucas S."/>
            <person name="Lapidus A."/>
            <person name="Barry K."/>
            <person name="Detter J.C."/>
            <person name="Glavina del Rio T."/>
            <person name="Hammon N."/>
            <person name="Israni S."/>
            <person name="Pitluck S."/>
            <person name="Chain P."/>
            <person name="Malfatti S."/>
            <person name="Shin M."/>
            <person name="Vergez L."/>
            <person name="Schmutz J."/>
            <person name="Larimer F."/>
            <person name="Land M."/>
            <person name="Hauser L."/>
            <person name="Kyrpides N."/>
            <person name="Kim E."/>
            <person name="Smith K.S."/>
            <person name="Ingram-Smith C."/>
            <person name="Richardson P."/>
        </authorList>
    </citation>
    <scope>NUCLEOTIDE SEQUENCE [LARGE SCALE GENOMIC DNA]</scope>
    <source>
        <strain evidence="8">DSM 6194 / JCM 14653 / NBRC 101360 / PT</strain>
    </source>
</reference>
<dbReference type="KEGG" id="mtp:Mthe_1711"/>
<gene>
    <name evidence="7" type="ordered locus">Mthe_1711</name>
</gene>
<dbReference type="InterPro" id="IPR023654">
    <property type="entry name" value="Ribosomal_eL32_arc"/>
</dbReference>
<dbReference type="AlphaFoldDB" id="A0B9V3"/>
<dbReference type="EMBL" id="CP000477">
    <property type="protein sequence ID" value="ABK15477.1"/>
    <property type="molecule type" value="Genomic_DNA"/>
</dbReference>
<dbReference type="GO" id="GO:0022625">
    <property type="term" value="C:cytosolic large ribosomal subunit"/>
    <property type="evidence" value="ECO:0007669"/>
    <property type="project" value="TreeGrafter"/>
</dbReference>
<dbReference type="CDD" id="cd00513">
    <property type="entry name" value="Ribosomal_L32_L32e"/>
    <property type="match status" value="1"/>
</dbReference>
<dbReference type="Pfam" id="PF01655">
    <property type="entry name" value="Ribosomal_L32e"/>
    <property type="match status" value="1"/>
</dbReference>
<dbReference type="GeneID" id="4462671"/>
<dbReference type="InterPro" id="IPR018263">
    <property type="entry name" value="Ribosomal_eL32_CS"/>
</dbReference>
<dbReference type="STRING" id="349307.Mthe_1711"/>
<dbReference type="InterPro" id="IPR036351">
    <property type="entry name" value="Ribosomal_eL32_sf"/>
</dbReference>
<dbReference type="PANTHER" id="PTHR23413:SF1">
    <property type="entry name" value="RIBOSOMAL PROTEIN L32"/>
    <property type="match status" value="1"/>
</dbReference>
<proteinExistence type="inferred from homology"/>
<accession>A0B9V3</accession>
<evidence type="ECO:0000256" key="5">
    <source>
        <dbReference type="ARBA" id="ARBA00035377"/>
    </source>
</evidence>
<dbReference type="HOGENOM" id="CLU_071479_3_1_2"/>
<organism evidence="7 8">
    <name type="scientific">Methanothrix thermoacetophila (strain DSM 6194 / JCM 14653 / NBRC 101360 / PT)</name>
    <name type="common">Methanosaeta thermophila</name>
    <dbReference type="NCBI Taxonomy" id="349307"/>
    <lineage>
        <taxon>Archaea</taxon>
        <taxon>Methanobacteriati</taxon>
        <taxon>Methanobacteriota</taxon>
        <taxon>Stenosarchaea group</taxon>
        <taxon>Methanomicrobia</taxon>
        <taxon>Methanotrichales</taxon>
        <taxon>Methanotrichaceae</taxon>
        <taxon>Methanothrix</taxon>
    </lineage>
</organism>
<evidence type="ECO:0000256" key="6">
    <source>
        <dbReference type="SAM" id="MobiDB-lite"/>
    </source>
</evidence>
<dbReference type="InterPro" id="IPR001515">
    <property type="entry name" value="Ribosomal_eL32"/>
</dbReference>
<dbReference type="OrthoDB" id="372100at2157"/>
<protein>
    <recommendedName>
        <fullName evidence="4">Large ribosomal subunit protein eL32</fullName>
    </recommendedName>
    <alternativeName>
        <fullName evidence="5">50S ribosomal protein L32e</fullName>
    </alternativeName>
</protein>
<sequence length="128" mass="14849">MDRLLRVRARQKAKKPEFRRYDSHKKARLGESWRRPRGLHNKLRQQVRAKGRLVRPGFGSPRAVRGLHPSGFREVLVRCVKDLKRAEGCAIRIARTVGMRKREKIEAMAREMNLKILNPKTEAKSGGE</sequence>
<dbReference type="SUPFAM" id="SSF52042">
    <property type="entry name" value="Ribosomal protein L32e"/>
    <property type="match status" value="1"/>
</dbReference>
<dbReference type="NCBIfam" id="NF006332">
    <property type="entry name" value="PRK08562.1"/>
    <property type="match status" value="1"/>
</dbReference>
<evidence type="ECO:0000313" key="8">
    <source>
        <dbReference type="Proteomes" id="UP000000674"/>
    </source>
</evidence>
<evidence type="ECO:0000256" key="2">
    <source>
        <dbReference type="ARBA" id="ARBA00022980"/>
    </source>
</evidence>
<keyword evidence="8" id="KW-1185">Reference proteome</keyword>
<evidence type="ECO:0000256" key="1">
    <source>
        <dbReference type="ARBA" id="ARBA00008431"/>
    </source>
</evidence>
<dbReference type="GO" id="GO:0003735">
    <property type="term" value="F:structural constituent of ribosome"/>
    <property type="evidence" value="ECO:0007669"/>
    <property type="project" value="InterPro"/>
</dbReference>
<dbReference type="PROSITE" id="PS00580">
    <property type="entry name" value="RIBOSOMAL_L32E"/>
    <property type="match status" value="1"/>
</dbReference>
<dbReference type="PANTHER" id="PTHR23413">
    <property type="entry name" value="60S RIBOSOMAL PROTEIN L32 AND DNA-DIRECTED RNA POLYMERASE II, SUBUNIT N"/>
    <property type="match status" value="1"/>
</dbReference>
<evidence type="ECO:0000256" key="4">
    <source>
        <dbReference type="ARBA" id="ARBA00035229"/>
    </source>
</evidence>
<dbReference type="GO" id="GO:0006412">
    <property type="term" value="P:translation"/>
    <property type="evidence" value="ECO:0007669"/>
    <property type="project" value="InterPro"/>
</dbReference>
<dbReference type="SMART" id="SM01393">
    <property type="entry name" value="Ribosomal_L32e"/>
    <property type="match status" value="1"/>
</dbReference>